<evidence type="ECO:0000313" key="2">
    <source>
        <dbReference type="Proteomes" id="UP000237000"/>
    </source>
</evidence>
<accession>A0A2P5AUJ0</accession>
<dbReference type="AlphaFoldDB" id="A0A2P5AUJ0"/>
<dbReference type="EMBL" id="JXTC01000694">
    <property type="protein sequence ID" value="PON40223.1"/>
    <property type="molecule type" value="Genomic_DNA"/>
</dbReference>
<dbReference type="Proteomes" id="UP000237000">
    <property type="component" value="Unassembled WGS sequence"/>
</dbReference>
<dbReference type="InParanoid" id="A0A2P5AUJ0"/>
<sequence>MSENDTIVMQTVCLGPTRHVLSGWILGVFAGPELVWCTASTYASTLTRIPLDGTEITPLPLVVLVAQPPHSTRSFGFGV</sequence>
<name>A0A2P5AUJ0_TREOI</name>
<keyword evidence="2" id="KW-1185">Reference proteome</keyword>
<reference evidence="2" key="1">
    <citation type="submission" date="2016-06" db="EMBL/GenBank/DDBJ databases">
        <title>Parallel loss of symbiosis genes in relatives of nitrogen-fixing non-legume Parasponia.</title>
        <authorList>
            <person name="Van Velzen R."/>
            <person name="Holmer R."/>
            <person name="Bu F."/>
            <person name="Rutten L."/>
            <person name="Van Zeijl A."/>
            <person name="Liu W."/>
            <person name="Santuari L."/>
            <person name="Cao Q."/>
            <person name="Sharma T."/>
            <person name="Shen D."/>
            <person name="Roswanjaya Y."/>
            <person name="Wardhani T."/>
            <person name="Kalhor M.S."/>
            <person name="Jansen J."/>
            <person name="Van den Hoogen J."/>
            <person name="Gungor B."/>
            <person name="Hartog M."/>
            <person name="Hontelez J."/>
            <person name="Verver J."/>
            <person name="Yang W.-C."/>
            <person name="Schijlen E."/>
            <person name="Repin R."/>
            <person name="Schilthuizen M."/>
            <person name="Schranz E."/>
            <person name="Heidstra R."/>
            <person name="Miyata K."/>
            <person name="Fedorova E."/>
            <person name="Kohlen W."/>
            <person name="Bisseling T."/>
            <person name="Smit S."/>
            <person name="Geurts R."/>
        </authorList>
    </citation>
    <scope>NUCLEOTIDE SEQUENCE [LARGE SCALE GENOMIC DNA]</scope>
    <source>
        <strain evidence="2">cv. RG33-2</strain>
    </source>
</reference>
<evidence type="ECO:0000313" key="1">
    <source>
        <dbReference type="EMBL" id="PON40223.1"/>
    </source>
</evidence>
<gene>
    <name evidence="1" type="ORF">TorRG33x02_340910</name>
</gene>
<proteinExistence type="predicted"/>
<organism evidence="1 2">
    <name type="scientific">Trema orientale</name>
    <name type="common">Charcoal tree</name>
    <name type="synonym">Celtis orientalis</name>
    <dbReference type="NCBI Taxonomy" id="63057"/>
    <lineage>
        <taxon>Eukaryota</taxon>
        <taxon>Viridiplantae</taxon>
        <taxon>Streptophyta</taxon>
        <taxon>Embryophyta</taxon>
        <taxon>Tracheophyta</taxon>
        <taxon>Spermatophyta</taxon>
        <taxon>Magnoliopsida</taxon>
        <taxon>eudicotyledons</taxon>
        <taxon>Gunneridae</taxon>
        <taxon>Pentapetalae</taxon>
        <taxon>rosids</taxon>
        <taxon>fabids</taxon>
        <taxon>Rosales</taxon>
        <taxon>Cannabaceae</taxon>
        <taxon>Trema</taxon>
    </lineage>
</organism>
<comment type="caution">
    <text evidence="1">The sequence shown here is derived from an EMBL/GenBank/DDBJ whole genome shotgun (WGS) entry which is preliminary data.</text>
</comment>
<protein>
    <submittedName>
        <fullName evidence="1">Uncharacterized protein</fullName>
    </submittedName>
</protein>